<organism evidence="3 4">
    <name type="scientific">Pseudomonas cavernae</name>
    <dbReference type="NCBI Taxonomy" id="2320867"/>
    <lineage>
        <taxon>Bacteria</taxon>
        <taxon>Pseudomonadati</taxon>
        <taxon>Pseudomonadota</taxon>
        <taxon>Gammaproteobacteria</taxon>
        <taxon>Pseudomonadales</taxon>
        <taxon>Pseudomonadaceae</taxon>
        <taxon>Pseudomonas</taxon>
    </lineage>
</organism>
<dbReference type="PROSITE" id="PS50206">
    <property type="entry name" value="RHODANESE_3"/>
    <property type="match status" value="1"/>
</dbReference>
<keyword evidence="1" id="KW-0472">Membrane</keyword>
<dbReference type="Gene3D" id="3.40.250.10">
    <property type="entry name" value="Rhodanese-like domain"/>
    <property type="match status" value="1"/>
</dbReference>
<dbReference type="InterPro" id="IPR036873">
    <property type="entry name" value="Rhodanese-like_dom_sf"/>
</dbReference>
<dbReference type="KEGG" id="pcav:D3880_15085"/>
<dbReference type="Pfam" id="PF11127">
    <property type="entry name" value="YgaP-like_TM"/>
    <property type="match status" value="1"/>
</dbReference>
<dbReference type="Pfam" id="PF00581">
    <property type="entry name" value="Rhodanese"/>
    <property type="match status" value="1"/>
</dbReference>
<dbReference type="AlphaFoldDB" id="A0A385Z4Z0"/>
<dbReference type="RefSeq" id="WP_119894255.1">
    <property type="nucleotide sequence ID" value="NZ_CP032419.1"/>
</dbReference>
<gene>
    <name evidence="3" type="ORF">D3880_15085</name>
</gene>
<accession>A0A385Z4Z0</accession>
<sequence length="180" mass="19126">MTDSVCLIDAQHFAAVRQQGRVRFLVDVRSPAEFRAQHVAGARNVPLDRLDPAQLATQLKGEGLQRGDELYLLCQKGQRARQAAERLQHLLPGVQVIDGGTEACLACGLPGASAASGVISLQRQVQIGAGSLVLLGVTLGTWLHPGWYGLSAFVGAGLTFAGLSDTCGMALLLARMPWNR</sequence>
<feature type="domain" description="Rhodanese" evidence="2">
    <location>
        <begin position="25"/>
        <end position="113"/>
    </location>
</feature>
<evidence type="ECO:0000259" key="2">
    <source>
        <dbReference type="PROSITE" id="PS50206"/>
    </source>
</evidence>
<dbReference type="InterPro" id="IPR021309">
    <property type="entry name" value="YgaP-like_TM"/>
</dbReference>
<feature type="transmembrane region" description="Helical" evidence="1">
    <location>
        <begin position="150"/>
        <end position="174"/>
    </location>
</feature>
<dbReference type="InterPro" id="IPR052367">
    <property type="entry name" value="Thiosulfate_ST/Rhodanese-like"/>
</dbReference>
<evidence type="ECO:0000313" key="3">
    <source>
        <dbReference type="EMBL" id="AYC33600.1"/>
    </source>
</evidence>
<evidence type="ECO:0000256" key="1">
    <source>
        <dbReference type="SAM" id="Phobius"/>
    </source>
</evidence>
<dbReference type="PANTHER" id="PTHR45431:SF3">
    <property type="entry name" value="RHODANESE-LIKE DOMAIN-CONTAINING PROTEIN 15, CHLOROPLASTIC"/>
    <property type="match status" value="1"/>
</dbReference>
<keyword evidence="1" id="KW-1133">Transmembrane helix</keyword>
<keyword evidence="1" id="KW-0812">Transmembrane</keyword>
<dbReference type="InterPro" id="IPR001763">
    <property type="entry name" value="Rhodanese-like_dom"/>
</dbReference>
<dbReference type="OrthoDB" id="1445766at2"/>
<dbReference type="SMART" id="SM00450">
    <property type="entry name" value="RHOD"/>
    <property type="match status" value="1"/>
</dbReference>
<dbReference type="Gene3D" id="6.10.140.1340">
    <property type="match status" value="1"/>
</dbReference>
<dbReference type="Proteomes" id="UP000265560">
    <property type="component" value="Chromosome"/>
</dbReference>
<feature type="transmembrane region" description="Helical" evidence="1">
    <location>
        <begin position="125"/>
        <end position="144"/>
    </location>
</feature>
<dbReference type="PANTHER" id="PTHR45431">
    <property type="entry name" value="RHODANESE-LIKE DOMAIN-CONTAINING PROTEIN 15, CHLOROPLASTIC"/>
    <property type="match status" value="1"/>
</dbReference>
<dbReference type="SUPFAM" id="SSF52821">
    <property type="entry name" value="Rhodanese/Cell cycle control phosphatase"/>
    <property type="match status" value="1"/>
</dbReference>
<protein>
    <submittedName>
        <fullName evidence="3">DUF2892 domain-containing protein</fullName>
    </submittedName>
</protein>
<dbReference type="CDD" id="cd00158">
    <property type="entry name" value="RHOD"/>
    <property type="match status" value="1"/>
</dbReference>
<dbReference type="EMBL" id="CP032419">
    <property type="protein sequence ID" value="AYC33600.1"/>
    <property type="molecule type" value="Genomic_DNA"/>
</dbReference>
<proteinExistence type="predicted"/>
<evidence type="ECO:0000313" key="4">
    <source>
        <dbReference type="Proteomes" id="UP000265560"/>
    </source>
</evidence>
<keyword evidence="4" id="KW-1185">Reference proteome</keyword>
<name>A0A385Z4Z0_9PSED</name>
<reference evidence="4" key="1">
    <citation type="submission" date="2018-09" db="EMBL/GenBank/DDBJ databases">
        <authorList>
            <person name="Zhu H."/>
        </authorList>
    </citation>
    <scope>NUCLEOTIDE SEQUENCE [LARGE SCALE GENOMIC DNA]</scope>
    <source>
        <strain evidence="4">K2W31S-8</strain>
    </source>
</reference>